<evidence type="ECO:0000256" key="1">
    <source>
        <dbReference type="SAM" id="MobiDB-lite"/>
    </source>
</evidence>
<evidence type="ECO:0000313" key="2">
    <source>
        <dbReference type="EMBL" id="KAA8887211.1"/>
    </source>
</evidence>
<dbReference type="Proteomes" id="UP000323876">
    <property type="component" value="Unassembled WGS sequence"/>
</dbReference>
<feature type="region of interest" description="Disordered" evidence="1">
    <location>
        <begin position="1"/>
        <end position="27"/>
    </location>
</feature>
<gene>
    <name evidence="2" type="ORF">F3087_20135</name>
</gene>
<name>A0A5N0EIK8_9NOCA</name>
<accession>A0A5N0EIK8</accession>
<evidence type="ECO:0000313" key="3">
    <source>
        <dbReference type="Proteomes" id="UP000323876"/>
    </source>
</evidence>
<dbReference type="EMBL" id="VXLC01000008">
    <property type="protein sequence ID" value="KAA8887211.1"/>
    <property type="molecule type" value="Genomic_DNA"/>
</dbReference>
<keyword evidence="3" id="KW-1185">Reference proteome</keyword>
<dbReference type="AlphaFoldDB" id="A0A5N0EIK8"/>
<comment type="caution">
    <text evidence="2">The sequence shown here is derived from an EMBL/GenBank/DDBJ whole genome shotgun (WGS) entry which is preliminary data.</text>
</comment>
<organism evidence="2 3">
    <name type="scientific">Nocardia colli</name>
    <dbReference type="NCBI Taxonomy" id="2545717"/>
    <lineage>
        <taxon>Bacteria</taxon>
        <taxon>Bacillati</taxon>
        <taxon>Actinomycetota</taxon>
        <taxon>Actinomycetes</taxon>
        <taxon>Mycobacteriales</taxon>
        <taxon>Nocardiaceae</taxon>
        <taxon>Nocardia</taxon>
    </lineage>
</organism>
<reference evidence="2 3" key="1">
    <citation type="submission" date="2019-09" db="EMBL/GenBank/DDBJ databases">
        <authorList>
            <person name="Wang X."/>
        </authorList>
    </citation>
    <scope>NUCLEOTIDE SEQUENCE [LARGE SCALE GENOMIC DNA]</scope>
    <source>
        <strain evidence="2 3">CICC 11023</strain>
    </source>
</reference>
<proteinExistence type="predicted"/>
<sequence>MSELPDTMSRCRIQSARKQPGDRLDRRPHYLLDRRRQVAPEWLDRVRAAAQWTLESAAADSAAAVEYCRAEVAIAVDATAIEPVTVESPCGHNSRGGPSFTTHADTEYRTIFSQIMLRSRYFHRSGNCDPTQLPTRGIARWKSCMPQHK</sequence>
<protein>
    <submittedName>
        <fullName evidence="2">Uncharacterized protein</fullName>
    </submittedName>
</protein>
<dbReference type="RefSeq" id="WP_150403542.1">
    <property type="nucleotide sequence ID" value="NZ_VXLC01000008.1"/>
</dbReference>